<dbReference type="Gene3D" id="3.30.565.10">
    <property type="entry name" value="Histidine kinase-like ATPase, C-terminal domain"/>
    <property type="match status" value="1"/>
</dbReference>
<feature type="transmembrane region" description="Helical" evidence="1">
    <location>
        <begin position="85"/>
        <end position="105"/>
    </location>
</feature>
<evidence type="ECO:0000313" key="3">
    <source>
        <dbReference type="EMBL" id="HIU58398.1"/>
    </source>
</evidence>
<feature type="domain" description="Sensor histidine kinase NatK-like C-terminal" evidence="2">
    <location>
        <begin position="325"/>
        <end position="422"/>
    </location>
</feature>
<dbReference type="SUPFAM" id="SSF55874">
    <property type="entry name" value="ATPase domain of HSP90 chaperone/DNA topoisomerase II/histidine kinase"/>
    <property type="match status" value="1"/>
</dbReference>
<comment type="caution">
    <text evidence="3">The sequence shown here is derived from an EMBL/GenBank/DDBJ whole genome shotgun (WGS) entry which is preliminary data.</text>
</comment>
<keyword evidence="3" id="KW-0418">Kinase</keyword>
<gene>
    <name evidence="3" type="ORF">IAA61_11390</name>
</gene>
<evidence type="ECO:0000256" key="1">
    <source>
        <dbReference type="SAM" id="Phobius"/>
    </source>
</evidence>
<dbReference type="PANTHER" id="PTHR40448:SF1">
    <property type="entry name" value="TWO-COMPONENT SENSOR HISTIDINE KINASE"/>
    <property type="match status" value="1"/>
</dbReference>
<accession>A0A9D1ME80</accession>
<evidence type="ECO:0000259" key="2">
    <source>
        <dbReference type="Pfam" id="PF14501"/>
    </source>
</evidence>
<reference evidence="3" key="2">
    <citation type="journal article" date="2021" name="PeerJ">
        <title>Extensive microbial diversity within the chicken gut microbiome revealed by metagenomics and culture.</title>
        <authorList>
            <person name="Gilroy R."/>
            <person name="Ravi A."/>
            <person name="Getino M."/>
            <person name="Pursley I."/>
            <person name="Horton D.L."/>
            <person name="Alikhan N.F."/>
            <person name="Baker D."/>
            <person name="Gharbi K."/>
            <person name="Hall N."/>
            <person name="Watson M."/>
            <person name="Adriaenssens E.M."/>
            <person name="Foster-Nyarko E."/>
            <person name="Jarju S."/>
            <person name="Secka A."/>
            <person name="Antonio M."/>
            <person name="Oren A."/>
            <person name="Chaudhuri R.R."/>
            <person name="La Ragione R."/>
            <person name="Hildebrand F."/>
            <person name="Pallen M.J."/>
        </authorList>
    </citation>
    <scope>NUCLEOTIDE SEQUENCE</scope>
    <source>
        <strain evidence="3">USAMLcec3-3695</strain>
    </source>
</reference>
<name>A0A9D1ME80_9FIRM</name>
<dbReference type="InterPro" id="IPR036890">
    <property type="entry name" value="HATPase_C_sf"/>
</dbReference>
<keyword evidence="1" id="KW-1133">Transmembrane helix</keyword>
<dbReference type="GO" id="GO:0042802">
    <property type="term" value="F:identical protein binding"/>
    <property type="evidence" value="ECO:0007669"/>
    <property type="project" value="TreeGrafter"/>
</dbReference>
<sequence>MNLFEFGVNILEESMTLLILSFYFGCKYTGIRKYTGFFITLAVSVFTITTYNYLYISEGFLGLSFVIIYFIYALIFLNGDIYTKLFISGFVNCIVYIISLLSTLFFAEFITQEYSELYGMTIQRIALIATTKILLLIAGIILIKFRVPENKNRRDLILLSLVPIATTMSMVGIMQVFLNHIELRQELLLAALSVAFANIVTYYTFIKIDLDAKKQAELDTLRLLYKTEKNHIRDIKELYEKTCGARHDILHHFTLIQALPDKKSIVEYVNTVTANELGEFRHFIKTDNDYFNAIVNAKIALCDKLGIEINAAVMNHSISKLKNDEIGVLFGNLFDNAIEAAQKAAKKCISLDVQKCNDNIFISMSNSTVKPVLVKGRLPETNKNDKSSHGFGTKNIRRIVDKYDGLINYHEENNVFCCDIMI</sequence>
<dbReference type="InterPro" id="IPR032834">
    <property type="entry name" value="NatK-like_C"/>
</dbReference>
<feature type="transmembrane region" description="Helical" evidence="1">
    <location>
        <begin position="125"/>
        <end position="145"/>
    </location>
</feature>
<dbReference type="AlphaFoldDB" id="A0A9D1ME80"/>
<dbReference type="PANTHER" id="PTHR40448">
    <property type="entry name" value="TWO-COMPONENT SENSOR HISTIDINE KINASE"/>
    <property type="match status" value="1"/>
</dbReference>
<dbReference type="Pfam" id="PF14501">
    <property type="entry name" value="HATPase_c_5"/>
    <property type="match status" value="1"/>
</dbReference>
<organism evidence="3 4">
    <name type="scientific">Candidatus Ornithomonoglobus merdipullorum</name>
    <dbReference type="NCBI Taxonomy" id="2840895"/>
    <lineage>
        <taxon>Bacteria</taxon>
        <taxon>Bacillati</taxon>
        <taxon>Bacillota</taxon>
        <taxon>Clostridia</taxon>
        <taxon>Candidatus Ornithomonoglobus</taxon>
    </lineage>
</organism>
<reference evidence="3" key="1">
    <citation type="submission" date="2020-10" db="EMBL/GenBank/DDBJ databases">
        <authorList>
            <person name="Gilroy R."/>
        </authorList>
    </citation>
    <scope>NUCLEOTIDE SEQUENCE</scope>
    <source>
        <strain evidence="3">USAMLcec3-3695</strain>
    </source>
</reference>
<feature type="transmembrane region" description="Helical" evidence="1">
    <location>
        <begin position="187"/>
        <end position="205"/>
    </location>
</feature>
<keyword evidence="1" id="KW-0472">Membrane</keyword>
<protein>
    <submittedName>
        <fullName evidence="3">Sensor histidine kinase</fullName>
    </submittedName>
</protein>
<keyword evidence="1" id="KW-0812">Transmembrane</keyword>
<dbReference type="Proteomes" id="UP000824109">
    <property type="component" value="Unassembled WGS sequence"/>
</dbReference>
<feature type="transmembrane region" description="Helical" evidence="1">
    <location>
        <begin position="60"/>
        <end position="78"/>
    </location>
</feature>
<feature type="transmembrane region" description="Helical" evidence="1">
    <location>
        <begin position="36"/>
        <end position="54"/>
    </location>
</feature>
<keyword evidence="3" id="KW-0808">Transferase</keyword>
<dbReference type="EMBL" id="DVNB01000119">
    <property type="protein sequence ID" value="HIU58398.1"/>
    <property type="molecule type" value="Genomic_DNA"/>
</dbReference>
<feature type="transmembrane region" description="Helical" evidence="1">
    <location>
        <begin position="157"/>
        <end position="181"/>
    </location>
</feature>
<proteinExistence type="predicted"/>
<evidence type="ECO:0000313" key="4">
    <source>
        <dbReference type="Proteomes" id="UP000824109"/>
    </source>
</evidence>
<dbReference type="GO" id="GO:0016301">
    <property type="term" value="F:kinase activity"/>
    <property type="evidence" value="ECO:0007669"/>
    <property type="project" value="UniProtKB-KW"/>
</dbReference>
<dbReference type="CDD" id="cd16935">
    <property type="entry name" value="HATPase_AgrC-ComD-like"/>
    <property type="match status" value="1"/>
</dbReference>